<sequence length="64" mass="7259">MTLNNINAMLNAPLFDKNELALIKLLVLESLSKYDSLSNNNSEGNIYRLLTQIKVKVHELSNEL</sequence>
<accession>E3SL01</accession>
<dbReference type="GeneID" id="10328652"/>
<proteinExistence type="predicted"/>
<keyword evidence="2" id="KW-1185">Reference proteome</keyword>
<dbReference type="EMBL" id="GU071098">
    <property type="protein sequence ID" value="ADO98149.1"/>
    <property type="molecule type" value="Genomic_DNA"/>
</dbReference>
<gene>
    <name evidence="1" type="ORF">SSSM7_083</name>
</gene>
<evidence type="ECO:0000313" key="1">
    <source>
        <dbReference type="EMBL" id="ADO98149.1"/>
    </source>
</evidence>
<dbReference type="Proteomes" id="UP000006527">
    <property type="component" value="Segment"/>
</dbReference>
<name>E3SL01_9CAUD</name>
<dbReference type="RefSeq" id="YP_004324136.1">
    <property type="nucleotide sequence ID" value="NC_015287.1"/>
</dbReference>
<dbReference type="KEGG" id="vg:10328652"/>
<reference evidence="1 2" key="1">
    <citation type="journal article" date="2010" name="Environ. Microbiol.">
        <title>Genomic analysis of oceanic cyanobacterial myoviruses compared with T4-like myoviruses from diverse hosts and environments.</title>
        <authorList>
            <person name="Sullivan M.B."/>
            <person name="Huang K.H."/>
            <person name="Ignacio-Espinoza J.C."/>
            <person name="Berlin A.M."/>
            <person name="Kelly L."/>
            <person name="Weigele P.R."/>
            <person name="DeFrancesco A.S."/>
            <person name="Kern S.E."/>
            <person name="Thompson L.R."/>
            <person name="Young S."/>
            <person name="Yandava C."/>
            <person name="Fu R."/>
            <person name="Krastins B."/>
            <person name="Chase M."/>
            <person name="Sarracino D."/>
            <person name="Osburne M.S."/>
            <person name="Henn M.R."/>
            <person name="Chisholm S.W."/>
        </authorList>
    </citation>
    <scope>NUCLEOTIDE SEQUENCE [LARGE SCALE GENOMIC DNA]</scope>
    <source>
        <strain evidence="1">8109-3</strain>
    </source>
</reference>
<evidence type="ECO:0000313" key="2">
    <source>
        <dbReference type="Proteomes" id="UP000006527"/>
    </source>
</evidence>
<protein>
    <submittedName>
        <fullName evidence="1">Uncharacterized protein</fullName>
    </submittedName>
</protein>
<organism evidence="1 2">
    <name type="scientific">Synechococcus phage S-SSM7</name>
    <dbReference type="NCBI Taxonomy" id="445686"/>
    <lineage>
        <taxon>Viruses</taxon>
        <taxon>Duplodnaviria</taxon>
        <taxon>Heunggongvirae</taxon>
        <taxon>Uroviricota</taxon>
        <taxon>Caudoviricetes</taxon>
        <taxon>Pantevenvirales</taxon>
        <taxon>Kyanoviridae</taxon>
        <taxon>Lipsvirus</taxon>
        <taxon>Lipsvirus ssm7</taxon>
    </lineage>
</organism>